<dbReference type="InterPro" id="IPR003797">
    <property type="entry name" value="DegV"/>
</dbReference>
<dbReference type="Proteomes" id="UP000261080">
    <property type="component" value="Unassembled WGS sequence"/>
</dbReference>
<evidence type="ECO:0000256" key="2">
    <source>
        <dbReference type="ARBA" id="ARBA00023121"/>
    </source>
</evidence>
<dbReference type="InterPro" id="IPR043168">
    <property type="entry name" value="DegV_C"/>
</dbReference>
<evidence type="ECO:0000313" key="3">
    <source>
        <dbReference type="EMBL" id="RGE89769.1"/>
    </source>
</evidence>
<gene>
    <name evidence="3" type="ORF">DW016_00360</name>
</gene>
<reference evidence="3 4" key="1">
    <citation type="submission" date="2018-08" db="EMBL/GenBank/DDBJ databases">
        <title>A genome reference for cultivated species of the human gut microbiota.</title>
        <authorList>
            <person name="Zou Y."/>
            <person name="Xue W."/>
            <person name="Luo G."/>
        </authorList>
    </citation>
    <scope>NUCLEOTIDE SEQUENCE [LARGE SCALE GENOMIC DNA]</scope>
    <source>
        <strain evidence="3 4">AF37-2AT</strain>
    </source>
</reference>
<dbReference type="GeneID" id="97193010"/>
<dbReference type="Pfam" id="PF02645">
    <property type="entry name" value="DegV"/>
    <property type="match status" value="1"/>
</dbReference>
<dbReference type="NCBIfam" id="TIGR00762">
    <property type="entry name" value="DegV"/>
    <property type="match status" value="1"/>
</dbReference>
<keyword evidence="4" id="KW-1185">Reference proteome</keyword>
<dbReference type="AlphaFoldDB" id="A0A3E3K536"/>
<comment type="function">
    <text evidence="1">May bind long-chain fatty acids, such as palmitate, and may play a role in lipid transport or fatty acid metabolism.</text>
</comment>
<keyword evidence="2" id="KW-0446">Lipid-binding</keyword>
<dbReference type="Gene3D" id="3.30.1180.10">
    <property type="match status" value="1"/>
</dbReference>
<dbReference type="GO" id="GO:0008289">
    <property type="term" value="F:lipid binding"/>
    <property type="evidence" value="ECO:0007669"/>
    <property type="project" value="UniProtKB-KW"/>
</dbReference>
<dbReference type="PANTHER" id="PTHR33434">
    <property type="entry name" value="DEGV DOMAIN-CONTAINING PROTEIN DR_1986-RELATED"/>
    <property type="match status" value="1"/>
</dbReference>
<comment type="caution">
    <text evidence="3">The sequence shown here is derived from an EMBL/GenBank/DDBJ whole genome shotgun (WGS) entry which is preliminary data.</text>
</comment>
<name>A0A3E3K536_9FIRM</name>
<proteinExistence type="predicted"/>
<evidence type="ECO:0000256" key="1">
    <source>
        <dbReference type="ARBA" id="ARBA00003238"/>
    </source>
</evidence>
<accession>A0A3E3K536</accession>
<dbReference type="Gene3D" id="3.40.50.10440">
    <property type="entry name" value="Dihydroxyacetone kinase, domain 1"/>
    <property type="match status" value="1"/>
</dbReference>
<organism evidence="3 4">
    <name type="scientific">Sellimonas intestinalis</name>
    <dbReference type="NCBI Taxonomy" id="1653434"/>
    <lineage>
        <taxon>Bacteria</taxon>
        <taxon>Bacillati</taxon>
        <taxon>Bacillota</taxon>
        <taxon>Clostridia</taxon>
        <taxon>Lachnospirales</taxon>
        <taxon>Lachnospiraceae</taxon>
        <taxon>Sellimonas</taxon>
    </lineage>
</organism>
<dbReference type="OrthoDB" id="9780660at2"/>
<evidence type="ECO:0000313" key="4">
    <source>
        <dbReference type="Proteomes" id="UP000261080"/>
    </source>
</evidence>
<dbReference type="EMBL" id="QVLX01000001">
    <property type="protein sequence ID" value="RGE89769.1"/>
    <property type="molecule type" value="Genomic_DNA"/>
</dbReference>
<dbReference type="SUPFAM" id="SSF82549">
    <property type="entry name" value="DAK1/DegV-like"/>
    <property type="match status" value="1"/>
</dbReference>
<protein>
    <submittedName>
        <fullName evidence="3">DegV family protein</fullName>
    </submittedName>
</protein>
<dbReference type="PROSITE" id="PS51482">
    <property type="entry name" value="DEGV"/>
    <property type="match status" value="1"/>
</dbReference>
<dbReference type="Gene3D" id="2.20.28.50">
    <property type="entry name" value="degv family protein"/>
    <property type="match status" value="1"/>
</dbReference>
<sequence length="287" mass="32018">MRDFVITTDSTVDLPKEWLEEHRVPTLRLAYTIDGETYPDMEGLSKKEFFDRIRNGSLPTTSQVTPGQARELFESIIKEGKDIIHIGFSSGLSGSCGSEQIAAQQLSEEYPDARITVIDSLCACLGEGLLLYYVLKLQKEGKSYDEIVTWAEKNKLHVCHNVTVDDLNHLHRGGRISKATAILGTMVKIKPMIHVDNEGKLSVIGKERGRKKSLNRIVDVMEEQMKGWDNEIVMITHGDCEEDAQYVAGLIREKYGIDNILINDIGTVIGTHTGPGVIATFCMGNHR</sequence>
<dbReference type="PANTHER" id="PTHR33434:SF3">
    <property type="entry name" value="DEGV DOMAIN-CONTAINING PROTEIN YITS"/>
    <property type="match status" value="1"/>
</dbReference>
<dbReference type="RefSeq" id="WP_024732807.1">
    <property type="nucleotide sequence ID" value="NZ_CALBAT010000008.1"/>
</dbReference>
<dbReference type="InterPro" id="IPR050270">
    <property type="entry name" value="DegV_domain_contain"/>
</dbReference>